<evidence type="ECO:0000256" key="4">
    <source>
        <dbReference type="SAM" id="Phobius"/>
    </source>
</evidence>
<name>A0A2S5DFS4_9NEIS</name>
<dbReference type="SMART" id="SM00267">
    <property type="entry name" value="GGDEF"/>
    <property type="match status" value="1"/>
</dbReference>
<dbReference type="PROSITE" id="PS50885">
    <property type="entry name" value="HAMP"/>
    <property type="match status" value="1"/>
</dbReference>
<evidence type="ECO:0000259" key="6">
    <source>
        <dbReference type="PROSITE" id="PS50887"/>
    </source>
</evidence>
<reference evidence="8" key="1">
    <citation type="submission" date="2018-02" db="EMBL/GenBank/DDBJ databases">
        <authorList>
            <person name="O'Hara-Hanley K."/>
            <person name="Soby S."/>
        </authorList>
    </citation>
    <scope>NUCLEOTIDE SEQUENCE [LARGE SCALE GENOMIC DNA]</scope>
    <source>
        <strain evidence="8">MWU14-2602</strain>
    </source>
</reference>
<protein>
    <recommendedName>
        <fullName evidence="1">diguanylate cyclase</fullName>
        <ecNumber evidence="1">2.7.7.65</ecNumber>
    </recommendedName>
</protein>
<evidence type="ECO:0000256" key="1">
    <source>
        <dbReference type="ARBA" id="ARBA00012528"/>
    </source>
</evidence>
<evidence type="ECO:0000256" key="3">
    <source>
        <dbReference type="SAM" id="Coils"/>
    </source>
</evidence>
<sequence length="575" mass="62874">MRLSRLFALASAVLFLLTCLPLAWIIDGEWSVYQTTHDALSTLQVVQLAMNAAESVSFERGPTNVLLSSPDFPGIGQRLRLVRRDSDQALLALQAALAPSEAPEYRQAEASARQARQLLTLARRDVDAAARLPERDAQRITDAVRRMFEVVPATLQAVSTLSTRAINCHPQLATQLNGALRAAELREYGGRIGSHLTAAMAQHRPLTAQEMQAIDELRGRIFQLRDDIRLRNSLPTTSSATLRAVDRMEASYFRQGLALVDNSEAASRRGQPVPIGTASFVARFVPTLASISGLRDAMMQSALNEARARQDAARLHLVYAVALGVVALLAQLALIGFIRWRVVKPMLTASGLLTDLAHGRLDVAIPTTRRADEVGKVLGAIETLRARSRERHALEQEKQRLIEELTEISRVDFLTGIANRRAFTQAAHAEIARARLHGESATLILFDIDFFKQVNDNYGHDAGDAVLCHIAAIAAQTCRENDLIGRYGGEEFIILAGGGSVGRTLAERLRARIEDAPLRLPSGQTLPVTASFGIASLDTDRHSLEHLLAAADDALYQAKRQGRNRVESVNQSVAD</sequence>
<feature type="domain" description="HAMP" evidence="5">
    <location>
        <begin position="340"/>
        <end position="393"/>
    </location>
</feature>
<dbReference type="EC" id="2.7.7.65" evidence="1"/>
<accession>A0A2S5DFS4</accession>
<keyword evidence="3" id="KW-0175">Coiled coil</keyword>
<evidence type="ECO:0000259" key="5">
    <source>
        <dbReference type="PROSITE" id="PS50885"/>
    </source>
</evidence>
<dbReference type="NCBIfam" id="TIGR00254">
    <property type="entry name" value="GGDEF"/>
    <property type="match status" value="1"/>
</dbReference>
<proteinExistence type="predicted"/>
<keyword evidence="8" id="KW-1185">Reference proteome</keyword>
<dbReference type="GO" id="GO:0007165">
    <property type="term" value="P:signal transduction"/>
    <property type="evidence" value="ECO:0007669"/>
    <property type="project" value="InterPro"/>
</dbReference>
<dbReference type="Proteomes" id="UP000237082">
    <property type="component" value="Unassembled WGS sequence"/>
</dbReference>
<comment type="caution">
    <text evidence="7">The sequence shown here is derived from an EMBL/GenBank/DDBJ whole genome shotgun (WGS) entry which is preliminary data.</text>
</comment>
<dbReference type="GO" id="GO:0043709">
    <property type="term" value="P:cell adhesion involved in single-species biofilm formation"/>
    <property type="evidence" value="ECO:0007669"/>
    <property type="project" value="TreeGrafter"/>
</dbReference>
<dbReference type="Gene3D" id="6.10.340.10">
    <property type="match status" value="1"/>
</dbReference>
<evidence type="ECO:0000256" key="2">
    <source>
        <dbReference type="ARBA" id="ARBA00034247"/>
    </source>
</evidence>
<dbReference type="CDD" id="cd01949">
    <property type="entry name" value="GGDEF"/>
    <property type="match status" value="1"/>
</dbReference>
<dbReference type="InterPro" id="IPR043128">
    <property type="entry name" value="Rev_trsase/Diguanyl_cyclase"/>
</dbReference>
<evidence type="ECO:0000313" key="7">
    <source>
        <dbReference type="EMBL" id="POZ61955.1"/>
    </source>
</evidence>
<dbReference type="GO" id="GO:1902201">
    <property type="term" value="P:negative regulation of bacterial-type flagellum-dependent cell motility"/>
    <property type="evidence" value="ECO:0007669"/>
    <property type="project" value="TreeGrafter"/>
</dbReference>
<gene>
    <name evidence="7" type="ORF">C2I19_11250</name>
</gene>
<keyword evidence="4" id="KW-0472">Membrane</keyword>
<dbReference type="PROSITE" id="PS50887">
    <property type="entry name" value="GGDEF"/>
    <property type="match status" value="1"/>
</dbReference>
<feature type="coiled-coil region" evidence="3">
    <location>
        <begin position="384"/>
        <end position="411"/>
    </location>
</feature>
<keyword evidence="4" id="KW-1133">Transmembrane helix</keyword>
<dbReference type="PANTHER" id="PTHR45138">
    <property type="entry name" value="REGULATORY COMPONENTS OF SENSORY TRANSDUCTION SYSTEM"/>
    <property type="match status" value="1"/>
</dbReference>
<keyword evidence="4" id="KW-0812">Transmembrane</keyword>
<comment type="catalytic activity">
    <reaction evidence="2">
        <text>2 GTP = 3',3'-c-di-GMP + 2 diphosphate</text>
        <dbReference type="Rhea" id="RHEA:24898"/>
        <dbReference type="ChEBI" id="CHEBI:33019"/>
        <dbReference type="ChEBI" id="CHEBI:37565"/>
        <dbReference type="ChEBI" id="CHEBI:58805"/>
        <dbReference type="EC" id="2.7.7.65"/>
    </reaction>
</comment>
<feature type="transmembrane region" description="Helical" evidence="4">
    <location>
        <begin position="317"/>
        <end position="338"/>
    </location>
</feature>
<dbReference type="Gene3D" id="3.30.70.270">
    <property type="match status" value="1"/>
</dbReference>
<dbReference type="Pfam" id="PF00990">
    <property type="entry name" value="GGDEF"/>
    <property type="match status" value="1"/>
</dbReference>
<dbReference type="InterPro" id="IPR050469">
    <property type="entry name" value="Diguanylate_Cyclase"/>
</dbReference>
<evidence type="ECO:0000313" key="8">
    <source>
        <dbReference type="Proteomes" id="UP000237082"/>
    </source>
</evidence>
<dbReference type="FunFam" id="3.30.70.270:FF:000001">
    <property type="entry name" value="Diguanylate cyclase domain protein"/>
    <property type="match status" value="1"/>
</dbReference>
<dbReference type="AlphaFoldDB" id="A0A2S5DFS4"/>
<dbReference type="InterPro" id="IPR029787">
    <property type="entry name" value="Nucleotide_cyclase"/>
</dbReference>
<dbReference type="GO" id="GO:0052621">
    <property type="term" value="F:diguanylate cyclase activity"/>
    <property type="evidence" value="ECO:0007669"/>
    <property type="project" value="UniProtKB-EC"/>
</dbReference>
<dbReference type="SUPFAM" id="SSF158472">
    <property type="entry name" value="HAMP domain-like"/>
    <property type="match status" value="1"/>
</dbReference>
<dbReference type="PANTHER" id="PTHR45138:SF9">
    <property type="entry name" value="DIGUANYLATE CYCLASE DGCM-RELATED"/>
    <property type="match status" value="1"/>
</dbReference>
<dbReference type="InterPro" id="IPR003660">
    <property type="entry name" value="HAMP_dom"/>
</dbReference>
<feature type="domain" description="GGDEF" evidence="6">
    <location>
        <begin position="439"/>
        <end position="571"/>
    </location>
</feature>
<dbReference type="GO" id="GO:0005886">
    <property type="term" value="C:plasma membrane"/>
    <property type="evidence" value="ECO:0007669"/>
    <property type="project" value="TreeGrafter"/>
</dbReference>
<organism evidence="7 8">
    <name type="scientific">Chromobacterium alticapitis</name>
    <dbReference type="NCBI Taxonomy" id="2073169"/>
    <lineage>
        <taxon>Bacteria</taxon>
        <taxon>Pseudomonadati</taxon>
        <taxon>Pseudomonadota</taxon>
        <taxon>Betaproteobacteria</taxon>
        <taxon>Neisseriales</taxon>
        <taxon>Chromobacteriaceae</taxon>
        <taxon>Chromobacterium</taxon>
    </lineage>
</organism>
<dbReference type="InterPro" id="IPR000160">
    <property type="entry name" value="GGDEF_dom"/>
</dbReference>
<dbReference type="EMBL" id="PQWB01000042">
    <property type="protein sequence ID" value="POZ61955.1"/>
    <property type="molecule type" value="Genomic_DNA"/>
</dbReference>
<dbReference type="SUPFAM" id="SSF55073">
    <property type="entry name" value="Nucleotide cyclase"/>
    <property type="match status" value="1"/>
</dbReference>